<evidence type="ECO:0000313" key="4">
    <source>
        <dbReference type="Proteomes" id="UP000295510"/>
    </source>
</evidence>
<reference evidence="3 4" key="1">
    <citation type="submission" date="2019-03" db="EMBL/GenBank/DDBJ databases">
        <title>Genomic Encyclopedia of Type Strains, Phase IV (KMG-IV): sequencing the most valuable type-strain genomes for metagenomic binning, comparative biology and taxonomic classification.</title>
        <authorList>
            <person name="Goeker M."/>
        </authorList>
    </citation>
    <scope>NUCLEOTIDE SEQUENCE [LARGE SCALE GENOMIC DNA]</scope>
    <source>
        <strain evidence="3 4">DSM 19605</strain>
    </source>
</reference>
<feature type="region of interest" description="Disordered" evidence="1">
    <location>
        <begin position="149"/>
        <end position="181"/>
    </location>
</feature>
<evidence type="ECO:0000256" key="1">
    <source>
        <dbReference type="SAM" id="MobiDB-lite"/>
    </source>
</evidence>
<dbReference type="Proteomes" id="UP000295510">
    <property type="component" value="Unassembled WGS sequence"/>
</dbReference>
<dbReference type="EMBL" id="SNYL01000020">
    <property type="protein sequence ID" value="TDQ38799.1"/>
    <property type="molecule type" value="Genomic_DNA"/>
</dbReference>
<dbReference type="InterPro" id="IPR007332">
    <property type="entry name" value="DUF411"/>
</dbReference>
<keyword evidence="2" id="KW-0732">Signal</keyword>
<accession>A0A4R6U2X2</accession>
<feature type="chain" id="PRO_5020641159" description="Metal-binding protein" evidence="2">
    <location>
        <begin position="25"/>
        <end position="252"/>
    </location>
</feature>
<dbReference type="InterPro" id="IPR042230">
    <property type="entry name" value="CusF_sf"/>
</dbReference>
<evidence type="ECO:0000256" key="2">
    <source>
        <dbReference type="SAM" id="SignalP"/>
    </source>
</evidence>
<feature type="signal peptide" evidence="2">
    <location>
        <begin position="1"/>
        <end position="24"/>
    </location>
</feature>
<gene>
    <name evidence="3" type="ORF">DFR43_1205</name>
</gene>
<protein>
    <recommendedName>
        <fullName evidence="5">Metal-binding protein</fullName>
    </recommendedName>
</protein>
<dbReference type="Gene3D" id="2.40.50.320">
    <property type="entry name" value="Copper binding periplasmic protein CusF"/>
    <property type="match status" value="1"/>
</dbReference>
<dbReference type="RefSeq" id="WP_133599216.1">
    <property type="nucleotide sequence ID" value="NZ_SNYL01000020.1"/>
</dbReference>
<feature type="compositionally biased region" description="Low complexity" evidence="1">
    <location>
        <begin position="161"/>
        <end position="174"/>
    </location>
</feature>
<keyword evidence="4" id="KW-1185">Reference proteome</keyword>
<dbReference type="Pfam" id="PF11604">
    <property type="entry name" value="CusF_Ec"/>
    <property type="match status" value="1"/>
</dbReference>
<evidence type="ECO:0008006" key="5">
    <source>
        <dbReference type="Google" id="ProtNLM"/>
    </source>
</evidence>
<evidence type="ECO:0000313" key="3">
    <source>
        <dbReference type="EMBL" id="TDQ38799.1"/>
    </source>
</evidence>
<dbReference type="Pfam" id="PF04214">
    <property type="entry name" value="DUF411"/>
    <property type="match status" value="1"/>
</dbReference>
<name>A0A4R6U2X2_9BURK</name>
<organism evidence="3 4">
    <name type="scientific">Tepidicella xavieri</name>
    <dbReference type="NCBI Taxonomy" id="360241"/>
    <lineage>
        <taxon>Bacteria</taxon>
        <taxon>Pseudomonadati</taxon>
        <taxon>Pseudomonadota</taxon>
        <taxon>Betaproteobacteria</taxon>
        <taxon>Burkholderiales</taxon>
        <taxon>Tepidicella</taxon>
    </lineage>
</organism>
<dbReference type="OrthoDB" id="14727at2"/>
<comment type="caution">
    <text evidence="3">The sequence shown here is derived from an EMBL/GenBank/DDBJ whole genome shotgun (WGS) entry which is preliminary data.</text>
</comment>
<dbReference type="AlphaFoldDB" id="A0A4R6U2X2"/>
<sequence>MQRRTLLTTALTVLASPWPVAALAQSGQPQVLVWKDPNCGCCNDWIAHLQEHGFTVRAYDTGNLAARRRLGMPEALGSCHTAQVGGYVIEGHVPAADIHRLLQERPQALGLSVPRMPIGSPGMDGPEYGGRKDPYDVLLVQRDGSSRVFASYHQPTGGDRPAQAGGTPAAPTPTDSQGRPWAEAEVRRIDTRGNRLSLRHGPIPNLDMPPMTMFFQVSDPAMLERVRVGERIRFSADRVNGQYTVMEWQPMQ</sequence>
<dbReference type="SUPFAM" id="SSF52833">
    <property type="entry name" value="Thioredoxin-like"/>
    <property type="match status" value="1"/>
</dbReference>
<proteinExistence type="predicted"/>
<dbReference type="InterPro" id="IPR021647">
    <property type="entry name" value="CusF_Ec"/>
</dbReference>
<dbReference type="InterPro" id="IPR036249">
    <property type="entry name" value="Thioredoxin-like_sf"/>
</dbReference>